<keyword evidence="2" id="KW-1185">Reference proteome</keyword>
<gene>
    <name evidence="1" type="ORF">EV420DRAFT_1009400</name>
</gene>
<dbReference type="EMBL" id="JAUEPS010000055">
    <property type="protein sequence ID" value="KAK0444255.1"/>
    <property type="molecule type" value="Genomic_DNA"/>
</dbReference>
<proteinExistence type="predicted"/>
<accession>A0AA39JLS3</accession>
<dbReference type="InterPro" id="IPR027796">
    <property type="entry name" value="OTT_1508_deam-like"/>
</dbReference>
<sequence>MSIAEVPESYLAILASSPKQREDRKGDQNDYERQMLGLLDALARICVSQAEGEVYASAMETGPDSCTIFIIGNHEEVPQATQDYLTDVCRQLTDVANLVDTVGRKTPSIDDIPQDIRDTTDNILKTITAFTFEKFLSRVTKKDGRWRDRMREIDQLVDEADRQKFEKLKNALNILHQVATFHTTDISSILQVLTEVSRRWKFSNPDTEAFIRRVDLLHWQTCDQTDVPFLIERYLRKVMKTFNETAKLIHFALSPNRSHIFKNPPKLMFLRSAKRRVELDIKTAVNTLRRMDRDYIDRFLGSEGERIEEQYTCCPHCECTMLATILQRWRMQQRPAPIIGVSKLSCLGCHLFFLAYNRARSQLTETDLPLEFVVTGAHNTLYLPWVSPDLTSIDPSLHAGVQEHLLILARGASIAPVIELCRRSSESTTPSSEEGEVMKVLGS</sequence>
<dbReference type="AlphaFoldDB" id="A0AA39JLS3"/>
<comment type="caution">
    <text evidence="1">The sequence shown here is derived from an EMBL/GenBank/DDBJ whole genome shotgun (WGS) entry which is preliminary data.</text>
</comment>
<protein>
    <submittedName>
        <fullName evidence="1">Uncharacterized protein</fullName>
    </submittedName>
</protein>
<evidence type="ECO:0000313" key="2">
    <source>
        <dbReference type="Proteomes" id="UP001175211"/>
    </source>
</evidence>
<dbReference type="RefSeq" id="XP_060325040.1">
    <property type="nucleotide sequence ID" value="XM_060465304.1"/>
</dbReference>
<reference evidence="1" key="1">
    <citation type="submission" date="2023-06" db="EMBL/GenBank/DDBJ databases">
        <authorList>
            <consortium name="Lawrence Berkeley National Laboratory"/>
            <person name="Ahrendt S."/>
            <person name="Sahu N."/>
            <person name="Indic B."/>
            <person name="Wong-Bajracharya J."/>
            <person name="Merenyi Z."/>
            <person name="Ke H.-M."/>
            <person name="Monk M."/>
            <person name="Kocsube S."/>
            <person name="Drula E."/>
            <person name="Lipzen A."/>
            <person name="Balint B."/>
            <person name="Henrissat B."/>
            <person name="Andreopoulos B."/>
            <person name="Martin F.M."/>
            <person name="Harder C.B."/>
            <person name="Rigling D."/>
            <person name="Ford K.L."/>
            <person name="Foster G.D."/>
            <person name="Pangilinan J."/>
            <person name="Papanicolaou A."/>
            <person name="Barry K."/>
            <person name="LaButti K."/>
            <person name="Viragh M."/>
            <person name="Koriabine M."/>
            <person name="Yan M."/>
            <person name="Riley R."/>
            <person name="Champramary S."/>
            <person name="Plett K.L."/>
            <person name="Tsai I.J."/>
            <person name="Slot J."/>
            <person name="Sipos G."/>
            <person name="Plett J."/>
            <person name="Nagy L.G."/>
            <person name="Grigoriev I.V."/>
        </authorList>
    </citation>
    <scope>NUCLEOTIDE SEQUENCE</scope>
    <source>
        <strain evidence="1">CCBAS 213</strain>
    </source>
</reference>
<dbReference type="Proteomes" id="UP001175211">
    <property type="component" value="Unassembled WGS sequence"/>
</dbReference>
<organism evidence="1 2">
    <name type="scientific">Armillaria tabescens</name>
    <name type="common">Ringless honey mushroom</name>
    <name type="synonym">Agaricus tabescens</name>
    <dbReference type="NCBI Taxonomy" id="1929756"/>
    <lineage>
        <taxon>Eukaryota</taxon>
        <taxon>Fungi</taxon>
        <taxon>Dikarya</taxon>
        <taxon>Basidiomycota</taxon>
        <taxon>Agaricomycotina</taxon>
        <taxon>Agaricomycetes</taxon>
        <taxon>Agaricomycetidae</taxon>
        <taxon>Agaricales</taxon>
        <taxon>Marasmiineae</taxon>
        <taxon>Physalacriaceae</taxon>
        <taxon>Desarmillaria</taxon>
    </lineage>
</organism>
<dbReference type="Pfam" id="PF14441">
    <property type="entry name" value="OTT_1508_deam"/>
    <property type="match status" value="1"/>
</dbReference>
<dbReference type="GeneID" id="85348852"/>
<name>A0AA39JLS3_ARMTA</name>
<evidence type="ECO:0000313" key="1">
    <source>
        <dbReference type="EMBL" id="KAK0444255.1"/>
    </source>
</evidence>